<accession>A0A243Q345</accession>
<dbReference type="AlphaFoldDB" id="A0A243Q345"/>
<dbReference type="STRING" id="417102.CA982_25535"/>
<dbReference type="Proteomes" id="UP000194632">
    <property type="component" value="Unassembled WGS sequence"/>
</dbReference>
<reference evidence="1 2" key="1">
    <citation type="submission" date="2017-05" db="EMBL/GenBank/DDBJ databases">
        <title>Biotechnological potential of actinobacteria isolated from South African environments.</title>
        <authorList>
            <person name="Le Roes-Hill M."/>
            <person name="Prins A."/>
            <person name="Durrell K.A."/>
        </authorList>
    </citation>
    <scope>NUCLEOTIDE SEQUENCE [LARGE SCALE GENOMIC DNA]</scope>
    <source>
        <strain evidence="1">BS2</strain>
    </source>
</reference>
<evidence type="ECO:0000313" key="1">
    <source>
        <dbReference type="EMBL" id="OUC75643.1"/>
    </source>
</evidence>
<organism evidence="1 2">
    <name type="scientific">Gordonia lacunae</name>
    <dbReference type="NCBI Taxonomy" id="417102"/>
    <lineage>
        <taxon>Bacteria</taxon>
        <taxon>Bacillati</taxon>
        <taxon>Actinomycetota</taxon>
        <taxon>Actinomycetes</taxon>
        <taxon>Mycobacteriales</taxon>
        <taxon>Gordoniaceae</taxon>
        <taxon>Gordonia</taxon>
    </lineage>
</organism>
<dbReference type="EMBL" id="NGFO01000060">
    <property type="protein sequence ID" value="OUC75643.1"/>
    <property type="molecule type" value="Genomic_DNA"/>
</dbReference>
<sequence>MRTSAVSIDATVGGRLLRREQVLAWEDRRIGKAARRIGVPVPTAGDIEVRREALLHAKLELGGEMLVERLGRDPRISGPLARAQAAVSSHRRVSVARLAVTGGRADDFVAWFREQTVQSNEPAMLRACPDRFVIRTDADGRQEVIETTGGSPLTAAFLVDYTDSDGLVTPAHPDYPHQIAGTAKDIRSGRSIGGVRHQFRDIPGGFEAFLTVEFPLPTMPVMVSGHRWHLACEFSNWIEAALG</sequence>
<name>A0A243Q345_9ACTN</name>
<proteinExistence type="predicted"/>
<gene>
    <name evidence="1" type="ORF">CA982_25535</name>
</gene>
<comment type="caution">
    <text evidence="1">The sequence shown here is derived from an EMBL/GenBank/DDBJ whole genome shotgun (WGS) entry which is preliminary data.</text>
</comment>
<protein>
    <submittedName>
        <fullName evidence="1">Uncharacterized protein</fullName>
    </submittedName>
</protein>
<evidence type="ECO:0000313" key="2">
    <source>
        <dbReference type="Proteomes" id="UP000194632"/>
    </source>
</evidence>
<dbReference type="RefSeq" id="WP_086537900.1">
    <property type="nucleotide sequence ID" value="NZ_NGFO01000060.1"/>
</dbReference>
<keyword evidence="2" id="KW-1185">Reference proteome</keyword>
<dbReference type="OrthoDB" id="2284173at2"/>